<gene>
    <name evidence="5" type="ORF">I5M07_09175</name>
</gene>
<feature type="domain" description="Response regulatory" evidence="4">
    <location>
        <begin position="5"/>
        <end position="120"/>
    </location>
</feature>
<dbReference type="PANTHER" id="PTHR44591:SF14">
    <property type="entry name" value="PROTEIN PILG"/>
    <property type="match status" value="1"/>
</dbReference>
<dbReference type="SMART" id="SM00448">
    <property type="entry name" value="REC"/>
    <property type="match status" value="1"/>
</dbReference>
<proteinExistence type="predicted"/>
<dbReference type="InterPro" id="IPR050595">
    <property type="entry name" value="Bact_response_regulator"/>
</dbReference>
<evidence type="ECO:0000256" key="2">
    <source>
        <dbReference type="ARBA" id="ARBA00023012"/>
    </source>
</evidence>
<feature type="modified residue" description="4-aspartylphosphate" evidence="3">
    <location>
        <position position="54"/>
    </location>
</feature>
<evidence type="ECO:0000313" key="5">
    <source>
        <dbReference type="EMBL" id="MBK0370013.1"/>
    </source>
</evidence>
<dbReference type="Gene3D" id="3.40.50.2300">
    <property type="match status" value="1"/>
</dbReference>
<dbReference type="PROSITE" id="PS50110">
    <property type="entry name" value="RESPONSE_REGULATORY"/>
    <property type="match status" value="1"/>
</dbReference>
<dbReference type="PANTHER" id="PTHR44591">
    <property type="entry name" value="STRESS RESPONSE REGULATOR PROTEIN 1"/>
    <property type="match status" value="1"/>
</dbReference>
<dbReference type="InterPro" id="IPR011006">
    <property type="entry name" value="CheY-like_superfamily"/>
</dbReference>
<evidence type="ECO:0000256" key="1">
    <source>
        <dbReference type="ARBA" id="ARBA00022553"/>
    </source>
</evidence>
<evidence type="ECO:0000256" key="3">
    <source>
        <dbReference type="PROSITE-ProRule" id="PRU00169"/>
    </source>
</evidence>
<accession>A0A934PN76</accession>
<reference evidence="5" key="1">
    <citation type="submission" date="2020-12" db="EMBL/GenBank/DDBJ databases">
        <title>Bacterial novel species Flavobacterium sp. SE-1-e isolated from soil.</title>
        <authorList>
            <person name="Jung H.-Y."/>
        </authorList>
    </citation>
    <scope>NUCLEOTIDE SEQUENCE</scope>
    <source>
        <strain evidence="5">SE-1-e</strain>
    </source>
</reference>
<dbReference type="Pfam" id="PF00072">
    <property type="entry name" value="Response_reg"/>
    <property type="match status" value="1"/>
</dbReference>
<dbReference type="AlphaFoldDB" id="A0A934PN76"/>
<protein>
    <submittedName>
        <fullName evidence="5">Response regulator transcription factor</fullName>
    </submittedName>
</protein>
<comment type="caution">
    <text evidence="5">The sequence shown here is derived from an EMBL/GenBank/DDBJ whole genome shotgun (WGS) entry which is preliminary data.</text>
</comment>
<dbReference type="SUPFAM" id="SSF52172">
    <property type="entry name" value="CheY-like"/>
    <property type="match status" value="1"/>
</dbReference>
<dbReference type="CDD" id="cd00156">
    <property type="entry name" value="REC"/>
    <property type="match status" value="1"/>
</dbReference>
<dbReference type="RefSeq" id="WP_200106099.1">
    <property type="nucleotide sequence ID" value="NZ_JAEHFV010000003.1"/>
</dbReference>
<dbReference type="Proteomes" id="UP000609172">
    <property type="component" value="Unassembled WGS sequence"/>
</dbReference>
<dbReference type="EMBL" id="JAEHFV010000003">
    <property type="protein sequence ID" value="MBK0370013.1"/>
    <property type="molecule type" value="Genomic_DNA"/>
</dbReference>
<keyword evidence="2" id="KW-0902">Two-component regulatory system</keyword>
<organism evidence="5 6">
    <name type="scientific">Flavobacterium agrisoli</name>
    <dbReference type="NCBI Taxonomy" id="2793066"/>
    <lineage>
        <taxon>Bacteria</taxon>
        <taxon>Pseudomonadati</taxon>
        <taxon>Bacteroidota</taxon>
        <taxon>Flavobacteriia</taxon>
        <taxon>Flavobacteriales</taxon>
        <taxon>Flavobacteriaceae</taxon>
        <taxon>Flavobacterium</taxon>
    </lineage>
</organism>
<keyword evidence="1 3" id="KW-0597">Phosphoprotein</keyword>
<evidence type="ECO:0000259" key="4">
    <source>
        <dbReference type="PROSITE" id="PS50110"/>
    </source>
</evidence>
<evidence type="ECO:0000313" key="6">
    <source>
        <dbReference type="Proteomes" id="UP000609172"/>
    </source>
</evidence>
<name>A0A934PN76_9FLAO</name>
<dbReference type="GO" id="GO:0000160">
    <property type="term" value="P:phosphorelay signal transduction system"/>
    <property type="evidence" value="ECO:0007669"/>
    <property type="project" value="UniProtKB-KW"/>
</dbReference>
<keyword evidence="6" id="KW-1185">Reference proteome</keyword>
<dbReference type="InterPro" id="IPR001789">
    <property type="entry name" value="Sig_transdc_resp-reg_receiver"/>
</dbReference>
<sequence>MNSKKIFIIEDDNMTIEILKFIFTKEKYDVYVSKDGLDAIEKIPEILPDLVVTDILLPMKSGLEIIQFIKTNYPTMPVMALSSLGEEEATVADAFNLGVDDFIAKPFNPKELLLRAKRYLK</sequence>